<keyword evidence="3" id="KW-1185">Reference proteome</keyword>
<feature type="region of interest" description="Disordered" evidence="1">
    <location>
        <begin position="67"/>
        <end position="124"/>
    </location>
</feature>
<evidence type="ECO:0000256" key="1">
    <source>
        <dbReference type="SAM" id="MobiDB-lite"/>
    </source>
</evidence>
<reference evidence="2" key="1">
    <citation type="submission" date="2021-02" db="EMBL/GenBank/DDBJ databases">
        <authorList>
            <person name="Dougan E. K."/>
            <person name="Rhodes N."/>
            <person name="Thang M."/>
            <person name="Chan C."/>
        </authorList>
    </citation>
    <scope>NUCLEOTIDE SEQUENCE</scope>
</reference>
<comment type="caution">
    <text evidence="2">The sequence shown here is derived from an EMBL/GenBank/DDBJ whole genome shotgun (WGS) entry which is preliminary data.</text>
</comment>
<protein>
    <submittedName>
        <fullName evidence="2">Uncharacterized protein</fullName>
    </submittedName>
</protein>
<name>A0A812RN51_9DINO</name>
<feature type="region of interest" description="Disordered" evidence="1">
    <location>
        <begin position="161"/>
        <end position="299"/>
    </location>
</feature>
<feature type="compositionally biased region" description="Basic and acidic residues" evidence="1">
    <location>
        <begin position="335"/>
        <end position="345"/>
    </location>
</feature>
<organism evidence="2 3">
    <name type="scientific">Symbiodinium natans</name>
    <dbReference type="NCBI Taxonomy" id="878477"/>
    <lineage>
        <taxon>Eukaryota</taxon>
        <taxon>Sar</taxon>
        <taxon>Alveolata</taxon>
        <taxon>Dinophyceae</taxon>
        <taxon>Suessiales</taxon>
        <taxon>Symbiodiniaceae</taxon>
        <taxon>Symbiodinium</taxon>
    </lineage>
</organism>
<sequence>MATSEGDQLEFILLQEIPQPKGRNPSAASTTASTKGPRPLDKSPGRWLIGEALVYYQEWADILNRHRHRPTPPQGETEEAIDGGGVNVQWGANHEAPPSGHALNAGEPDGAPGSQPQEQCHEPEGQAEDIIDALLDNLHLHTGVAHEEEKDDSALLQRVREPTAEGENNVTDAERGETDLVLNTRDRAMDLVRSDLTDNERDAERDGFHNVTDAPQQGDKVAWVQGRKRKRNDRDPENHTDHGDSKDEVETEEAREECRGPPTSAATDAEVEGANDVDLEEQRRIEDERDEERVLQEDFEQDRALHEEWIQKTIDDYFADVEEEQPGPSRQRPGRQQEEGVKLHADAVTAAFDI</sequence>
<feature type="compositionally biased region" description="Basic and acidic residues" evidence="1">
    <location>
        <begin position="280"/>
        <end position="299"/>
    </location>
</feature>
<dbReference type="EMBL" id="CAJNDS010002361">
    <property type="protein sequence ID" value="CAE7449389.1"/>
    <property type="molecule type" value="Genomic_DNA"/>
</dbReference>
<dbReference type="Proteomes" id="UP000604046">
    <property type="component" value="Unassembled WGS sequence"/>
</dbReference>
<feature type="region of interest" description="Disordered" evidence="1">
    <location>
        <begin position="321"/>
        <end position="345"/>
    </location>
</feature>
<evidence type="ECO:0000313" key="2">
    <source>
        <dbReference type="EMBL" id="CAE7449389.1"/>
    </source>
</evidence>
<feature type="compositionally biased region" description="Basic and acidic residues" evidence="1">
    <location>
        <begin position="232"/>
        <end position="248"/>
    </location>
</feature>
<accession>A0A812RN51</accession>
<feature type="compositionally biased region" description="Basic and acidic residues" evidence="1">
    <location>
        <begin position="172"/>
        <end position="208"/>
    </location>
</feature>
<dbReference type="AlphaFoldDB" id="A0A812RN51"/>
<proteinExistence type="predicted"/>
<feature type="region of interest" description="Disordered" evidence="1">
    <location>
        <begin position="15"/>
        <end position="45"/>
    </location>
</feature>
<feature type="compositionally biased region" description="Acidic residues" evidence="1">
    <location>
        <begin position="269"/>
        <end position="279"/>
    </location>
</feature>
<gene>
    <name evidence="2" type="ORF">SNAT2548_LOCUS24555</name>
</gene>
<evidence type="ECO:0000313" key="3">
    <source>
        <dbReference type="Proteomes" id="UP000604046"/>
    </source>
</evidence>